<accession>A0A9W6FFR3</accession>
<reference evidence="3" key="3">
    <citation type="journal article" date="2023" name="Int. J. Syst. Evol. Microbiol.">
        <title>Sellimonas catena sp. nov., isolated from human faeces.</title>
        <authorList>
            <person name="Hisatomi A."/>
            <person name="Ohkuma M."/>
            <person name="Sakamoto M."/>
        </authorList>
    </citation>
    <scope>NUCLEOTIDE SEQUENCE</scope>
    <source>
        <strain evidence="3">18CBH55</strain>
    </source>
</reference>
<evidence type="ECO:0000256" key="1">
    <source>
        <dbReference type="SAM" id="MobiDB-lite"/>
    </source>
</evidence>
<evidence type="ECO:0000259" key="2">
    <source>
        <dbReference type="Pfam" id="PF12728"/>
    </source>
</evidence>
<feature type="domain" description="Helix-turn-helix" evidence="2">
    <location>
        <begin position="41"/>
        <end position="87"/>
    </location>
</feature>
<dbReference type="EMBL" id="BSCH01000008">
    <property type="protein sequence ID" value="GLG90125.1"/>
    <property type="molecule type" value="Genomic_DNA"/>
</dbReference>
<sequence>MGRRRNWLPGRETLNNDHQGGINTKKSETYASVFKNYPDVVTVEQMSEMLGISTKTAYKLLKENKIKHFMIGRIYKIPKYYILTYLEILDQKNSNP</sequence>
<dbReference type="InterPro" id="IPR041657">
    <property type="entry name" value="HTH_17"/>
</dbReference>
<dbReference type="AlphaFoldDB" id="A0A9W6FFR3"/>
<feature type="region of interest" description="Disordered" evidence="1">
    <location>
        <begin position="1"/>
        <end position="23"/>
    </location>
</feature>
<reference evidence="3" key="2">
    <citation type="submission" date="2022-11" db="EMBL/GenBank/DDBJ databases">
        <title>Draft genome sequence of Sellimonas catena strain 18CBH55.</title>
        <authorList>
            <person name="Atsushi H."/>
            <person name="Moriya O."/>
            <person name="Mitsuo S."/>
        </authorList>
    </citation>
    <scope>NUCLEOTIDE SEQUENCE</scope>
    <source>
        <strain evidence="3">18CBH55</strain>
    </source>
</reference>
<dbReference type="RefSeq" id="WP_330680213.1">
    <property type="nucleotide sequence ID" value="NZ_BSCH01000008.1"/>
</dbReference>
<dbReference type="Proteomes" id="UP001145094">
    <property type="component" value="Unassembled WGS sequence"/>
</dbReference>
<dbReference type="NCBIfam" id="TIGR01764">
    <property type="entry name" value="excise"/>
    <property type="match status" value="1"/>
</dbReference>
<name>A0A9W6FFR3_9FIRM</name>
<evidence type="ECO:0000313" key="4">
    <source>
        <dbReference type="Proteomes" id="UP001145094"/>
    </source>
</evidence>
<gene>
    <name evidence="3" type="ORF">Selli2_15520</name>
</gene>
<comment type="caution">
    <text evidence="3">The sequence shown here is derived from an EMBL/GenBank/DDBJ whole genome shotgun (WGS) entry which is preliminary data.</text>
</comment>
<dbReference type="GO" id="GO:0003677">
    <property type="term" value="F:DNA binding"/>
    <property type="evidence" value="ECO:0007669"/>
    <property type="project" value="InterPro"/>
</dbReference>
<dbReference type="Pfam" id="PF12728">
    <property type="entry name" value="HTH_17"/>
    <property type="match status" value="1"/>
</dbReference>
<proteinExistence type="predicted"/>
<reference evidence="3" key="1">
    <citation type="submission" date="2022-11" db="EMBL/GenBank/DDBJ databases">
        <title>Draft genome sequence of Sellimonas catena strain 18CBH55.</title>
        <authorList>
            <person name="Hisatomi A."/>
            <person name="Ohkuma M."/>
            <person name="Sakamoto M."/>
        </authorList>
    </citation>
    <scope>NUCLEOTIDE SEQUENCE</scope>
    <source>
        <strain evidence="3">18CBH55</strain>
    </source>
</reference>
<organism evidence="3 4">
    <name type="scientific">Sellimonas catena</name>
    <dbReference type="NCBI Taxonomy" id="2994035"/>
    <lineage>
        <taxon>Bacteria</taxon>
        <taxon>Bacillati</taxon>
        <taxon>Bacillota</taxon>
        <taxon>Clostridia</taxon>
        <taxon>Lachnospirales</taxon>
        <taxon>Lachnospiraceae</taxon>
        <taxon>Sellimonas</taxon>
    </lineage>
</organism>
<dbReference type="InterPro" id="IPR010093">
    <property type="entry name" value="SinI_DNA-bd"/>
</dbReference>
<evidence type="ECO:0000313" key="3">
    <source>
        <dbReference type="EMBL" id="GLG90125.1"/>
    </source>
</evidence>
<protein>
    <recommendedName>
        <fullName evidence="2">Helix-turn-helix domain-containing protein</fullName>
    </recommendedName>
</protein>